<evidence type="ECO:0000313" key="2">
    <source>
        <dbReference type="Proteomes" id="UP000636505"/>
    </source>
</evidence>
<protein>
    <submittedName>
        <fullName evidence="1">Uncharacterized protein</fullName>
    </submittedName>
</protein>
<evidence type="ECO:0000313" key="1">
    <source>
        <dbReference type="EMBL" id="MBE9078406.1"/>
    </source>
</evidence>
<reference evidence="1" key="1">
    <citation type="submission" date="2020-10" db="EMBL/GenBank/DDBJ databases">
        <authorList>
            <person name="Castelo-Branco R."/>
            <person name="Eusebio N."/>
            <person name="Adriana R."/>
            <person name="Vieira A."/>
            <person name="Brugerolle De Fraissinette N."/>
            <person name="Rezende De Castro R."/>
            <person name="Schneider M.P."/>
            <person name="Vasconcelos V."/>
            <person name="Leao P.N."/>
        </authorList>
    </citation>
    <scope>NUCLEOTIDE SEQUENCE</scope>
    <source>
        <strain evidence="1">LEGE 07310</strain>
    </source>
</reference>
<gene>
    <name evidence="1" type="ORF">IQ241_14060</name>
</gene>
<dbReference type="Proteomes" id="UP000636505">
    <property type="component" value="Unassembled WGS sequence"/>
</dbReference>
<comment type="caution">
    <text evidence="1">The sequence shown here is derived from an EMBL/GenBank/DDBJ whole genome shotgun (WGS) entry which is preliminary data.</text>
</comment>
<keyword evidence="2" id="KW-1185">Reference proteome</keyword>
<dbReference type="EMBL" id="JADEXG010000032">
    <property type="protein sequence ID" value="MBE9078406.1"/>
    <property type="molecule type" value="Genomic_DNA"/>
</dbReference>
<accession>A0A8J7AQ99</accession>
<proteinExistence type="predicted"/>
<dbReference type="AlphaFoldDB" id="A0A8J7AQ99"/>
<sequence length="259" mass="30097">MAAAIAYRADQDTRNELYNGVIAGEDDYVSALANEIRRTWKAFNLRCYLHSQKLNRLQESTFGCDALILFKEAAKAKLCLFEAKYPRICSQSYYQWDSMQTSSQISHFSDQLRRQARWIHLAAIWELFVLECKPGVRHSHFDIWGSTCIWHNPVLKYDHFCRTSDKWNNDQLIDLLRRVKKPPFSTRQANLFDVLTSVLSCKAGFPIPIENGFLRITSSDRVSEVRVPSNLENMEQSIPNFCEEYGVKHFLCLELNDEA</sequence>
<name>A0A8J7AQ99_9CYAN</name>
<organism evidence="1 2">
    <name type="scientific">Vasconcelosia minhoensis LEGE 07310</name>
    <dbReference type="NCBI Taxonomy" id="915328"/>
    <lineage>
        <taxon>Bacteria</taxon>
        <taxon>Bacillati</taxon>
        <taxon>Cyanobacteriota</taxon>
        <taxon>Cyanophyceae</taxon>
        <taxon>Nodosilineales</taxon>
        <taxon>Cymatolegaceae</taxon>
        <taxon>Vasconcelosia</taxon>
        <taxon>Vasconcelosia minhoensis</taxon>
    </lineage>
</organism>